<dbReference type="PANTHER" id="PTHR43133:SF8">
    <property type="entry name" value="RNA POLYMERASE SIGMA FACTOR HI_1459-RELATED"/>
    <property type="match status" value="1"/>
</dbReference>
<dbReference type="InterPro" id="IPR013249">
    <property type="entry name" value="RNA_pol_sigma70_r4_t2"/>
</dbReference>
<dbReference type="SUPFAM" id="SSF88659">
    <property type="entry name" value="Sigma3 and sigma4 domains of RNA polymerase sigma factors"/>
    <property type="match status" value="1"/>
</dbReference>
<dbReference type="NCBIfam" id="TIGR02937">
    <property type="entry name" value="sigma70-ECF"/>
    <property type="match status" value="1"/>
</dbReference>
<evidence type="ECO:0000256" key="6">
    <source>
        <dbReference type="SAM" id="MobiDB-lite"/>
    </source>
</evidence>
<dbReference type="PANTHER" id="PTHR43133">
    <property type="entry name" value="RNA POLYMERASE ECF-TYPE SIGMA FACTO"/>
    <property type="match status" value="1"/>
</dbReference>
<dbReference type="InterPro" id="IPR013325">
    <property type="entry name" value="RNA_pol_sigma_r2"/>
</dbReference>
<keyword evidence="2" id="KW-0805">Transcription regulation</keyword>
<evidence type="ECO:0000259" key="7">
    <source>
        <dbReference type="Pfam" id="PF08281"/>
    </source>
</evidence>
<name>A0A4R8ZBX2_9MICO</name>
<evidence type="ECO:0000256" key="3">
    <source>
        <dbReference type="ARBA" id="ARBA00023082"/>
    </source>
</evidence>
<dbReference type="GO" id="GO:0006352">
    <property type="term" value="P:DNA-templated transcription initiation"/>
    <property type="evidence" value="ECO:0007669"/>
    <property type="project" value="InterPro"/>
</dbReference>
<dbReference type="SUPFAM" id="SSF88946">
    <property type="entry name" value="Sigma2 domain of RNA polymerase sigma factors"/>
    <property type="match status" value="1"/>
</dbReference>
<keyword evidence="9" id="KW-1185">Reference proteome</keyword>
<feature type="region of interest" description="Disordered" evidence="6">
    <location>
        <begin position="18"/>
        <end position="90"/>
    </location>
</feature>
<dbReference type="AlphaFoldDB" id="A0A4R8ZBX2"/>
<evidence type="ECO:0000256" key="1">
    <source>
        <dbReference type="ARBA" id="ARBA00010641"/>
    </source>
</evidence>
<dbReference type="InterPro" id="IPR036388">
    <property type="entry name" value="WH-like_DNA-bd_sf"/>
</dbReference>
<sequence length="385" mass="43196">MEAARVRGARVRAASGWCRDGDRRGHQQLGSLGTNSGGIDDLHAAQRGGVRGAHRERPRAGPRRRRGSRGLLPNDRYRIPADYGEDRKHDRVDPAGLEHCCQRRWVDRTGRLRDRALQRRRGVPACSVDDRDRCGQHRAHQPGHRRCRLQSQLREPVLLPWSQLVRARNRNSTERLTEALTAASPDLLRYFQRRLPIDDAADGLAELMLAAWRRVDSTPPGAEQSRMWLFGIARHVVTNAARSEHRRWNLTERFRQVLRTSPTEGRPADDGADVRDAIGRLSPAQAELVRLIHWDGFAITEAAQILNISPSTARTRYQRARTDLKTALSEQAPAPEVTGHLPIPVARPLAGDLSATAATTSHRTIRPVDTILPPSQRIDISAYPV</sequence>
<dbReference type="InterPro" id="IPR039425">
    <property type="entry name" value="RNA_pol_sigma-70-like"/>
</dbReference>
<keyword evidence="5" id="KW-0804">Transcription</keyword>
<dbReference type="EMBL" id="SOGT01000014">
    <property type="protein sequence ID" value="TFD24639.1"/>
    <property type="molecule type" value="Genomic_DNA"/>
</dbReference>
<dbReference type="GO" id="GO:0003677">
    <property type="term" value="F:DNA binding"/>
    <property type="evidence" value="ECO:0007669"/>
    <property type="project" value="UniProtKB-KW"/>
</dbReference>
<evidence type="ECO:0000256" key="2">
    <source>
        <dbReference type="ARBA" id="ARBA00023015"/>
    </source>
</evidence>
<dbReference type="Gene3D" id="1.10.10.10">
    <property type="entry name" value="Winged helix-like DNA-binding domain superfamily/Winged helix DNA-binding domain"/>
    <property type="match status" value="1"/>
</dbReference>
<organism evidence="8 9">
    <name type="scientific">Cryobacterium lyxosi</name>
    <dbReference type="NCBI Taxonomy" id="1259228"/>
    <lineage>
        <taxon>Bacteria</taxon>
        <taxon>Bacillati</taxon>
        <taxon>Actinomycetota</taxon>
        <taxon>Actinomycetes</taxon>
        <taxon>Micrococcales</taxon>
        <taxon>Microbacteriaceae</taxon>
        <taxon>Cryobacterium</taxon>
    </lineage>
</organism>
<feature type="compositionally biased region" description="Basic and acidic residues" evidence="6">
    <location>
        <begin position="75"/>
        <end position="90"/>
    </location>
</feature>
<keyword evidence="4" id="KW-0238">DNA-binding</keyword>
<dbReference type="Proteomes" id="UP000298424">
    <property type="component" value="Unassembled WGS sequence"/>
</dbReference>
<evidence type="ECO:0000256" key="4">
    <source>
        <dbReference type="ARBA" id="ARBA00023125"/>
    </source>
</evidence>
<protein>
    <submittedName>
        <fullName evidence="8">RNA polymerase sigma factor</fullName>
    </submittedName>
</protein>
<evidence type="ECO:0000313" key="9">
    <source>
        <dbReference type="Proteomes" id="UP000298424"/>
    </source>
</evidence>
<comment type="caution">
    <text evidence="8">The sequence shown here is derived from an EMBL/GenBank/DDBJ whole genome shotgun (WGS) entry which is preliminary data.</text>
</comment>
<gene>
    <name evidence="8" type="ORF">E3T27_13495</name>
</gene>
<accession>A0A4R8ZBX2</accession>
<reference evidence="8 9" key="1">
    <citation type="submission" date="2019-03" db="EMBL/GenBank/DDBJ databases">
        <title>Genomics of glacier-inhabiting Cryobacterium strains.</title>
        <authorList>
            <person name="Liu Q."/>
            <person name="Xin Y.-H."/>
        </authorList>
    </citation>
    <scope>NUCLEOTIDE SEQUENCE [LARGE SCALE GENOMIC DNA]</scope>
    <source>
        <strain evidence="8 9">TMT1-1</strain>
    </source>
</reference>
<dbReference type="Gene3D" id="1.10.1740.10">
    <property type="match status" value="1"/>
</dbReference>
<evidence type="ECO:0000256" key="5">
    <source>
        <dbReference type="ARBA" id="ARBA00023163"/>
    </source>
</evidence>
<dbReference type="GO" id="GO:0016987">
    <property type="term" value="F:sigma factor activity"/>
    <property type="evidence" value="ECO:0007669"/>
    <property type="project" value="UniProtKB-KW"/>
</dbReference>
<dbReference type="InterPro" id="IPR013324">
    <property type="entry name" value="RNA_pol_sigma_r3/r4-like"/>
</dbReference>
<comment type="similarity">
    <text evidence="1">Belongs to the sigma-70 factor family. ECF subfamily.</text>
</comment>
<dbReference type="Pfam" id="PF08281">
    <property type="entry name" value="Sigma70_r4_2"/>
    <property type="match status" value="1"/>
</dbReference>
<proteinExistence type="inferred from homology"/>
<dbReference type="CDD" id="cd06171">
    <property type="entry name" value="Sigma70_r4"/>
    <property type="match status" value="1"/>
</dbReference>
<evidence type="ECO:0000313" key="8">
    <source>
        <dbReference type="EMBL" id="TFD24639.1"/>
    </source>
</evidence>
<dbReference type="InterPro" id="IPR014284">
    <property type="entry name" value="RNA_pol_sigma-70_dom"/>
</dbReference>
<feature type="domain" description="RNA polymerase sigma factor 70 region 4 type 2" evidence="7">
    <location>
        <begin position="274"/>
        <end position="324"/>
    </location>
</feature>
<dbReference type="OrthoDB" id="3747638at2"/>
<keyword evidence="3" id="KW-0731">Sigma factor</keyword>